<feature type="transmembrane region" description="Helical" evidence="1">
    <location>
        <begin position="55"/>
        <end position="75"/>
    </location>
</feature>
<keyword evidence="1" id="KW-1133">Transmembrane helix</keyword>
<protein>
    <submittedName>
        <fullName evidence="2">Uncharacterized protein</fullName>
    </submittedName>
</protein>
<sequence>MQSNMQQSLSFIDVLTRNLFLLTIMCICIGLGIVVHLLNIESLDTYFIQIQSDRLDFIFFIGMAACYISLLFILIEKYWVNFFTQLLSAALLFILLIFAFNPSLRVKIYLFNHHSEFATRSWDKVKQLPVAKMVSFSWLQIPNEHDQLSAHGVVCPTTYSRYFLSFVFISYEVIPEAIYDNQTPKMAIECNNKTKQFMQLWPSREKALLAEDYQYFLKLDDNLMDEAILNQPLAVSIDQLPMSLQQGIQNFYSGTEMPLEQMTIKSSLIREVLEVKQKGTYSKRKVKNKG</sequence>
<keyword evidence="1" id="KW-0812">Transmembrane</keyword>
<keyword evidence="1" id="KW-0472">Membrane</keyword>
<accession>A0A974RW84</accession>
<evidence type="ECO:0000313" key="3">
    <source>
        <dbReference type="Proteomes" id="UP000595278"/>
    </source>
</evidence>
<proteinExistence type="predicted"/>
<feature type="transmembrane region" description="Helical" evidence="1">
    <location>
        <begin position="81"/>
        <end position="100"/>
    </location>
</feature>
<name>A0A974RW84_9GAMM</name>
<gene>
    <name evidence="2" type="ORF">JHT90_10680</name>
</gene>
<reference evidence="2 3" key="1">
    <citation type="submission" date="2021-01" db="EMBL/GenBank/DDBJ databases">
        <title>Entomomonas sp. F2A isolated from a house cricket (Acheta domesticus).</title>
        <authorList>
            <person name="Spergser J."/>
            <person name="Busse H.-J."/>
        </authorList>
    </citation>
    <scope>NUCLEOTIDE SEQUENCE [LARGE SCALE GENOMIC DNA]</scope>
    <source>
        <strain evidence="2 3">F2A</strain>
    </source>
</reference>
<dbReference type="KEGG" id="eaz:JHT90_10680"/>
<dbReference type="Proteomes" id="UP000595278">
    <property type="component" value="Chromosome"/>
</dbReference>
<feature type="transmembrane region" description="Helical" evidence="1">
    <location>
        <begin position="20"/>
        <end position="43"/>
    </location>
</feature>
<organism evidence="2 3">
    <name type="scientific">Entomomonas asaccharolytica</name>
    <dbReference type="NCBI Taxonomy" id="2785331"/>
    <lineage>
        <taxon>Bacteria</taxon>
        <taxon>Pseudomonadati</taxon>
        <taxon>Pseudomonadota</taxon>
        <taxon>Gammaproteobacteria</taxon>
        <taxon>Pseudomonadales</taxon>
        <taxon>Pseudomonadaceae</taxon>
        <taxon>Entomomonas</taxon>
    </lineage>
</organism>
<dbReference type="RefSeq" id="WP_201090773.1">
    <property type="nucleotide sequence ID" value="NZ_CP067393.1"/>
</dbReference>
<evidence type="ECO:0000256" key="1">
    <source>
        <dbReference type="SAM" id="Phobius"/>
    </source>
</evidence>
<keyword evidence="3" id="KW-1185">Reference proteome</keyword>
<dbReference type="EMBL" id="CP067393">
    <property type="protein sequence ID" value="QQP84862.1"/>
    <property type="molecule type" value="Genomic_DNA"/>
</dbReference>
<evidence type="ECO:0000313" key="2">
    <source>
        <dbReference type="EMBL" id="QQP84862.1"/>
    </source>
</evidence>
<dbReference type="AlphaFoldDB" id="A0A974RW84"/>